<comment type="subcellular location">
    <subcellularLocation>
        <location evidence="1">Secreted</location>
    </subcellularLocation>
</comment>
<dbReference type="RefSeq" id="WP_260901170.1">
    <property type="nucleotide sequence ID" value="NZ_JAOCZP010000002.1"/>
</dbReference>
<dbReference type="Pfam" id="PF07602">
    <property type="entry name" value="DUF1565"/>
    <property type="match status" value="1"/>
</dbReference>
<evidence type="ECO:0000313" key="7">
    <source>
        <dbReference type="Proteomes" id="UP001320831"/>
    </source>
</evidence>
<proteinExistence type="predicted"/>
<dbReference type="InterPro" id="IPR006626">
    <property type="entry name" value="PbH1"/>
</dbReference>
<evidence type="ECO:0000259" key="5">
    <source>
        <dbReference type="Pfam" id="PF13229"/>
    </source>
</evidence>
<feature type="domain" description="Right handed beta helix" evidence="5">
    <location>
        <begin position="176"/>
        <end position="390"/>
    </location>
</feature>
<reference evidence="6 7" key="1">
    <citation type="submission" date="2022-09" db="EMBL/GenBank/DDBJ databases">
        <title>Chelativorans salina sp. nov., a novel slightly halophilic bacterium isolated from a saline lake sediment enrichment.</title>
        <authorList>
            <person name="Gao L."/>
            <person name="Fang B.-Z."/>
            <person name="Li W.-J."/>
        </authorList>
    </citation>
    <scope>NUCLEOTIDE SEQUENCE [LARGE SCALE GENOMIC DNA]</scope>
    <source>
        <strain evidence="6 7">EGI FJ00035</strain>
    </source>
</reference>
<gene>
    <name evidence="6" type="ORF">N5A92_06470</name>
</gene>
<evidence type="ECO:0000256" key="2">
    <source>
        <dbReference type="ARBA" id="ARBA00022525"/>
    </source>
</evidence>
<keyword evidence="3" id="KW-0732">Signal</keyword>
<dbReference type="PANTHER" id="PTHR40088:SF2">
    <property type="entry name" value="SECRETED SUGAR HYDROLASE"/>
    <property type="match status" value="1"/>
</dbReference>
<keyword evidence="2" id="KW-0964">Secreted</keyword>
<evidence type="ECO:0000256" key="3">
    <source>
        <dbReference type="ARBA" id="ARBA00022729"/>
    </source>
</evidence>
<dbReference type="SMART" id="SM00710">
    <property type="entry name" value="PbH1"/>
    <property type="match status" value="8"/>
</dbReference>
<evidence type="ECO:0000313" key="6">
    <source>
        <dbReference type="EMBL" id="MCT7374677.1"/>
    </source>
</evidence>
<accession>A0ABT2LJB0</accession>
<dbReference type="InterPro" id="IPR052052">
    <property type="entry name" value="Polysaccharide_Lyase_9"/>
</dbReference>
<comment type="caution">
    <text evidence="6">The sequence shown here is derived from an EMBL/GenBank/DDBJ whole genome shotgun (WGS) entry which is preliminary data.</text>
</comment>
<feature type="domain" description="DUF1565" evidence="4">
    <location>
        <begin position="67"/>
        <end position="106"/>
    </location>
</feature>
<dbReference type="Gene3D" id="2.160.20.10">
    <property type="entry name" value="Single-stranded right-handed beta-helix, Pectin lyase-like"/>
    <property type="match status" value="1"/>
</dbReference>
<keyword evidence="7" id="KW-1185">Reference proteome</keyword>
<dbReference type="SUPFAM" id="SSF51126">
    <property type="entry name" value="Pectin lyase-like"/>
    <property type="match status" value="1"/>
</dbReference>
<dbReference type="PANTHER" id="PTHR40088">
    <property type="entry name" value="PECTATE LYASE (EUROFUNG)"/>
    <property type="match status" value="1"/>
</dbReference>
<name>A0ABT2LJB0_9HYPH</name>
<dbReference type="InterPro" id="IPR011050">
    <property type="entry name" value="Pectin_lyase_fold/virulence"/>
</dbReference>
<dbReference type="InterPro" id="IPR039448">
    <property type="entry name" value="Beta_helix"/>
</dbReference>
<evidence type="ECO:0000259" key="4">
    <source>
        <dbReference type="Pfam" id="PF07602"/>
    </source>
</evidence>
<dbReference type="Proteomes" id="UP001320831">
    <property type="component" value="Unassembled WGS sequence"/>
</dbReference>
<dbReference type="InterPro" id="IPR012334">
    <property type="entry name" value="Pectin_lyas_fold"/>
</dbReference>
<dbReference type="EMBL" id="JAOCZP010000002">
    <property type="protein sequence ID" value="MCT7374677.1"/>
    <property type="molecule type" value="Genomic_DNA"/>
</dbReference>
<dbReference type="InterPro" id="IPR011459">
    <property type="entry name" value="DUF1565"/>
</dbReference>
<protein>
    <submittedName>
        <fullName evidence="6">Right-handed parallel beta-helix repeat-containing protein</fullName>
    </submittedName>
</protein>
<evidence type="ECO:0000256" key="1">
    <source>
        <dbReference type="ARBA" id="ARBA00004613"/>
    </source>
</evidence>
<dbReference type="Pfam" id="PF13229">
    <property type="entry name" value="Beta_helix"/>
    <property type="match status" value="1"/>
</dbReference>
<sequence length="505" mass="54347">MEGVPGGAPTIGIINDKGRYTAPANVHGAVDVTVTAASANGSGESKSWAVCNELFVRPGDTHHVATIGFDSAQGTSDAPWRTIQHAVDQAKPGDKVLVHGGVYNETVMITRSGSAEGGYITLAEAPGERAIIDGAGLVRQPFGMSGLITLADVSYVRVKDFEIRNYKSDSEFIVVGVLVQGAGERIEIRNNVIHQIEANNIPLRGNADGLGIAVYGQTELPLRNVIVDGNELFDLKTGRSEALTIGGNVEGWQVTNNVVRDNNFIGIDATGYYVNGTESDRARRGWIAGNAVYNLSSAENQALTFVAAAVGIYVDGGHDITIERNRVEANDGGIWLLSEHPGKDTSNVIVRNNLVRFNRDAGILVGGYDEVHSGGADNCTIVHNTLFRNNSRDVSGIHSGELQIGHHASDVRFEDNILLAGPKGYVITRFSPAKSSSVTIRHNHYSASPGSDRTRWFWVDRNFYNDGRSGGDFDAFKAASGDEGSVVEEPDVLNVDWSEWRWTAD</sequence>
<organism evidence="6 7">
    <name type="scientific">Chelativorans salis</name>
    <dbReference type="NCBI Taxonomy" id="2978478"/>
    <lineage>
        <taxon>Bacteria</taxon>
        <taxon>Pseudomonadati</taxon>
        <taxon>Pseudomonadota</taxon>
        <taxon>Alphaproteobacteria</taxon>
        <taxon>Hyphomicrobiales</taxon>
        <taxon>Phyllobacteriaceae</taxon>
        <taxon>Chelativorans</taxon>
    </lineage>
</organism>